<dbReference type="Pfam" id="PF03561">
    <property type="entry name" value="Allantoicase"/>
    <property type="match status" value="2"/>
</dbReference>
<organism evidence="4 5">
    <name type="scientific">Actinopolyspora mzabensis</name>
    <dbReference type="NCBI Taxonomy" id="995066"/>
    <lineage>
        <taxon>Bacteria</taxon>
        <taxon>Bacillati</taxon>
        <taxon>Actinomycetota</taxon>
        <taxon>Actinomycetes</taxon>
        <taxon>Actinopolysporales</taxon>
        <taxon>Actinopolysporaceae</taxon>
        <taxon>Actinopolyspora</taxon>
    </lineage>
</organism>
<dbReference type="GO" id="GO:0000256">
    <property type="term" value="P:allantoin catabolic process"/>
    <property type="evidence" value="ECO:0007669"/>
    <property type="project" value="UniProtKB-UniRule"/>
</dbReference>
<keyword evidence="2" id="KW-0659">Purine metabolism</keyword>
<dbReference type="InterPro" id="IPR015908">
    <property type="entry name" value="Allantoicase_dom"/>
</dbReference>
<keyword evidence="2" id="KW-0378">Hydrolase</keyword>
<proteinExistence type="inferred from homology"/>
<dbReference type="PANTHER" id="PTHR12045">
    <property type="entry name" value="ALLANTOICASE"/>
    <property type="match status" value="1"/>
</dbReference>
<protein>
    <recommendedName>
        <fullName evidence="2">Probable allantoicase</fullName>
        <ecNumber evidence="2">3.5.3.4</ecNumber>
    </recommendedName>
    <alternativeName>
        <fullName evidence="2">Allantoate amidinohydrolase</fullName>
    </alternativeName>
</protein>
<evidence type="ECO:0000256" key="2">
    <source>
        <dbReference type="HAMAP-Rule" id="MF_00813"/>
    </source>
</evidence>
<evidence type="ECO:0000313" key="5">
    <source>
        <dbReference type="Proteomes" id="UP000199213"/>
    </source>
</evidence>
<name>A0A1G8VES7_ACTMZ</name>
<dbReference type="NCBIfam" id="TIGR02961">
    <property type="entry name" value="allantoicase"/>
    <property type="match status" value="1"/>
</dbReference>
<comment type="catalytic activity">
    <reaction evidence="2">
        <text>allantoate + H2O = (S)-ureidoglycolate + urea</text>
        <dbReference type="Rhea" id="RHEA:11016"/>
        <dbReference type="ChEBI" id="CHEBI:15377"/>
        <dbReference type="ChEBI" id="CHEBI:16199"/>
        <dbReference type="ChEBI" id="CHEBI:17536"/>
        <dbReference type="ChEBI" id="CHEBI:57296"/>
        <dbReference type="EC" id="3.5.3.4"/>
    </reaction>
</comment>
<evidence type="ECO:0000259" key="3">
    <source>
        <dbReference type="Pfam" id="PF03561"/>
    </source>
</evidence>
<feature type="domain" description="Allantoicase" evidence="3">
    <location>
        <begin position="26"/>
        <end position="175"/>
    </location>
</feature>
<accession>A0A1G8VES7</accession>
<dbReference type="SUPFAM" id="SSF49785">
    <property type="entry name" value="Galactose-binding domain-like"/>
    <property type="match status" value="2"/>
</dbReference>
<feature type="domain" description="Allantoicase" evidence="3">
    <location>
        <begin position="194"/>
        <end position="330"/>
    </location>
</feature>
<evidence type="ECO:0000313" key="4">
    <source>
        <dbReference type="EMBL" id="SDJ64596.1"/>
    </source>
</evidence>
<dbReference type="InterPro" id="IPR005164">
    <property type="entry name" value="Allantoicase"/>
</dbReference>
<sequence>MSRNQDTTSEDAYRSSLPDLASRVYGGSAEYANDEFFAERENLLKPEEPTYQPYSFGHKGQIYDGWETRRRREPGFDHALVRLGLPGLIRRLVVDTSFFKGNYPPEVSVQACAVEGYPDPAELEHAEWEEILPPSPVEGHTRNVFDVDPPHRYTHVRLCMHPDGGIARLRVHGEPVADPRWVSDRFDLGALENGGRVTGCSNMFFSSPSNLFAPGLARVMGEGWETARRRDDGNDWVSVRLAAAGTVERAEVDTSHFKGNAPGWASLSGCDAREADPEDPASWSELLPRTGLRPDTCHRFRLPVRAEVTHVRLDVFPDGGMARLRLHGRAAEDGLRHLVARWFNQLPPRQAREVLTGTAGLDEVAAEALLARGPIPEDAELPPELTGLL</sequence>
<dbReference type="InterPro" id="IPR008979">
    <property type="entry name" value="Galactose-bd-like_sf"/>
</dbReference>
<dbReference type="HAMAP" id="MF_00813">
    <property type="entry name" value="Allantoicase"/>
    <property type="match status" value="1"/>
</dbReference>
<dbReference type="RefSeq" id="WP_092625175.1">
    <property type="nucleotide sequence ID" value="NZ_FNFM01000001.1"/>
</dbReference>
<dbReference type="Gene3D" id="2.60.120.260">
    <property type="entry name" value="Galactose-binding domain-like"/>
    <property type="match status" value="2"/>
</dbReference>
<dbReference type="GO" id="GO:0004037">
    <property type="term" value="F:allantoicase activity"/>
    <property type="evidence" value="ECO:0007669"/>
    <property type="project" value="UniProtKB-UniRule"/>
</dbReference>
<dbReference type="Proteomes" id="UP000199213">
    <property type="component" value="Unassembled WGS sequence"/>
</dbReference>
<dbReference type="UniPathway" id="UPA00395">
    <property type="reaction ID" value="UER00654"/>
</dbReference>
<dbReference type="EMBL" id="FNFM01000001">
    <property type="protein sequence ID" value="SDJ64596.1"/>
    <property type="molecule type" value="Genomic_DNA"/>
</dbReference>
<dbReference type="EC" id="3.5.3.4" evidence="2"/>
<dbReference type="PANTHER" id="PTHR12045:SF3">
    <property type="entry name" value="INACTIVE ALLANTOICASE-RELATED"/>
    <property type="match status" value="1"/>
</dbReference>
<gene>
    <name evidence="2" type="primary">alc</name>
    <name evidence="4" type="ORF">SAMN04487820_10142</name>
</gene>
<comment type="similarity">
    <text evidence="1 2">Belongs to the allantoicase family.</text>
</comment>
<dbReference type="OrthoDB" id="2078334at2"/>
<dbReference type="AlphaFoldDB" id="A0A1G8VES7"/>
<comment type="pathway">
    <text evidence="2">Nitrogen metabolism; (S)-allantoin degradation; (S)-ureidoglycolate from allantoate (aminidohydrolase route): step 1/1.</text>
</comment>
<dbReference type="GO" id="GO:0006144">
    <property type="term" value="P:purine nucleobase metabolic process"/>
    <property type="evidence" value="ECO:0007669"/>
    <property type="project" value="UniProtKB-KW"/>
</dbReference>
<reference evidence="5" key="1">
    <citation type="submission" date="2016-10" db="EMBL/GenBank/DDBJ databases">
        <authorList>
            <person name="Varghese N."/>
            <person name="Submissions S."/>
        </authorList>
    </citation>
    <scope>NUCLEOTIDE SEQUENCE [LARGE SCALE GENOMIC DNA]</scope>
    <source>
        <strain evidence="5">DSM 45460</strain>
    </source>
</reference>
<keyword evidence="5" id="KW-1185">Reference proteome</keyword>
<evidence type="ECO:0000256" key="1">
    <source>
        <dbReference type="ARBA" id="ARBA00009242"/>
    </source>
</evidence>
<dbReference type="PIRSF" id="PIRSF016516">
    <property type="entry name" value="Allantoicase"/>
    <property type="match status" value="1"/>
</dbReference>